<dbReference type="InterPro" id="IPR010982">
    <property type="entry name" value="Lambda_DNA-bd_dom_sf"/>
</dbReference>
<evidence type="ECO:0000313" key="1">
    <source>
        <dbReference type="EMBL" id="MED1201981.1"/>
    </source>
</evidence>
<dbReference type="EMBL" id="JARMAB010000004">
    <property type="protein sequence ID" value="MED1201981.1"/>
    <property type="molecule type" value="Genomic_DNA"/>
</dbReference>
<accession>A0ABU6MD71</accession>
<dbReference type="SUPFAM" id="SSF47413">
    <property type="entry name" value="lambda repressor-like DNA-binding domains"/>
    <property type="match status" value="1"/>
</dbReference>
<proteinExistence type="predicted"/>
<protein>
    <submittedName>
        <fullName evidence="1">XRE family transcriptional regulator</fullName>
    </submittedName>
</protein>
<evidence type="ECO:0000313" key="2">
    <source>
        <dbReference type="Proteomes" id="UP001341444"/>
    </source>
</evidence>
<name>A0ABU6MD71_9BACI</name>
<gene>
    <name evidence="1" type="ORF">P4T90_02620</name>
</gene>
<organism evidence="1 2">
    <name type="scientific">Heyndrickxia acidicola</name>
    <dbReference type="NCBI Taxonomy" id="209389"/>
    <lineage>
        <taxon>Bacteria</taxon>
        <taxon>Bacillati</taxon>
        <taxon>Bacillota</taxon>
        <taxon>Bacilli</taxon>
        <taxon>Bacillales</taxon>
        <taxon>Bacillaceae</taxon>
        <taxon>Heyndrickxia</taxon>
    </lineage>
</organism>
<keyword evidence="2" id="KW-1185">Reference proteome</keyword>
<sequence length="173" mass="19813">MRESAFVGGAIKTLQIQEELFQEQMAFDLNVSPQLISHMKNNRRKMQQDVAKQSLLTYDNPIYSMQILYEFSNGMTPPVLSGKSVERHRLAIEELAINEAREAIQILDEVSLVKPPAETNKEERERIGQVIDEISDAIMALTNLKAILGEEYNISLKQRSEKRLPVWKAKGWI</sequence>
<reference evidence="1 2" key="1">
    <citation type="submission" date="2023-03" db="EMBL/GenBank/DDBJ databases">
        <title>Bacillus Genome Sequencing.</title>
        <authorList>
            <person name="Dunlap C."/>
        </authorList>
    </citation>
    <scope>NUCLEOTIDE SEQUENCE [LARGE SCALE GENOMIC DNA]</scope>
    <source>
        <strain evidence="1 2">B-23453</strain>
    </source>
</reference>
<dbReference type="Proteomes" id="UP001341444">
    <property type="component" value="Unassembled WGS sequence"/>
</dbReference>
<dbReference type="RefSeq" id="WP_066264534.1">
    <property type="nucleotide sequence ID" value="NZ_JARMAB010000004.1"/>
</dbReference>
<comment type="caution">
    <text evidence="1">The sequence shown here is derived from an EMBL/GenBank/DDBJ whole genome shotgun (WGS) entry which is preliminary data.</text>
</comment>